<evidence type="ECO:0000256" key="6">
    <source>
        <dbReference type="RuleBase" id="RU362091"/>
    </source>
</evidence>
<keyword evidence="9" id="KW-1185">Reference proteome</keyword>
<feature type="transmembrane region" description="Helical" evidence="7">
    <location>
        <begin position="195"/>
        <end position="215"/>
    </location>
</feature>
<evidence type="ECO:0000313" key="8">
    <source>
        <dbReference type="EMBL" id="MRX73391.1"/>
    </source>
</evidence>
<feature type="transmembrane region" description="Helical" evidence="7">
    <location>
        <begin position="547"/>
        <end position="570"/>
    </location>
</feature>
<evidence type="ECO:0000256" key="5">
    <source>
        <dbReference type="ARBA" id="ARBA00023136"/>
    </source>
</evidence>
<proteinExistence type="inferred from homology"/>
<feature type="transmembrane region" description="Helical" evidence="7">
    <location>
        <begin position="6"/>
        <end position="25"/>
    </location>
</feature>
<evidence type="ECO:0000256" key="2">
    <source>
        <dbReference type="ARBA" id="ARBA00006434"/>
    </source>
</evidence>
<organism evidence="8 9">
    <name type="scientific">Metabacillus lacus</name>
    <dbReference type="NCBI Taxonomy" id="1983721"/>
    <lineage>
        <taxon>Bacteria</taxon>
        <taxon>Bacillati</taxon>
        <taxon>Bacillota</taxon>
        <taxon>Bacilli</taxon>
        <taxon>Bacillales</taxon>
        <taxon>Bacillaceae</taxon>
        <taxon>Metabacillus</taxon>
    </lineage>
</organism>
<feature type="transmembrane region" description="Helical" evidence="7">
    <location>
        <begin position="470"/>
        <end position="492"/>
    </location>
</feature>
<sequence length="610" mass="67608">MNTGSVWFTLVTCAFFMGLVAWVSYKKTKGGNNDSRGYFLAGRGLTGTFIAGSLLLTNLSAEQLIGLNGQAYRTNMSNMAWEVTSAFAIIIMAIYLLPKYLGGSFTTLPEFLSKRFDEGVRQYTVILFMLGYILVTIPSMLYSGGIAVLQLFDIPALLGLGYVESLWVVIWIIGIIGAIYAIFGGLKAVAVSDTLNGIGLMFIGILVPVLGLIALGGGSMIDGMKEIATTDSEKLNAIGSSEDSVPFGTIFTGMIFANLFYWASNQYVIQRTLGAKNLAEGQKGVIFSGFYKLLIPFFMMIPGIVVYHQHGDSLQSVDLAYPTLITSVLPTYMSGFFLAVLLGAVFSSFNSLLNSASTMFALDIYKTRINKHADDRKLIKMSQIFGTFLAIIALFVSPLLMYAPDGLWDLIRRFTGFFNIPIIAIVLVGVLSKYIPAIAAKVVIIFHVITYYMLVWGTDHLFGFTVDIHFIHIYAILFFIEVFMMIVIGMIKPREVPYQYKANPEVDMVPWKYALATSIFLLSLVVATYIAFSPIGLAYTNGIVSDYFWPANIGLAVLTALLIFMSIKFWNKKYAGYLERSMVVKTTRKRKLGKRLSPSFTKYQRVEAEQ</sequence>
<reference evidence="8 9" key="1">
    <citation type="submission" date="2019-11" db="EMBL/GenBank/DDBJ databases">
        <title>Bacillus lacus genome.</title>
        <authorList>
            <person name="Allen C.J."/>
            <person name="Newman J.D."/>
        </authorList>
    </citation>
    <scope>NUCLEOTIDE SEQUENCE [LARGE SCALE GENOMIC DNA]</scope>
    <source>
        <strain evidence="8 9">KCTC 33946</strain>
    </source>
</reference>
<dbReference type="EMBL" id="WKKI01000033">
    <property type="protein sequence ID" value="MRX73391.1"/>
    <property type="molecule type" value="Genomic_DNA"/>
</dbReference>
<dbReference type="GO" id="GO:0005886">
    <property type="term" value="C:plasma membrane"/>
    <property type="evidence" value="ECO:0007669"/>
    <property type="project" value="TreeGrafter"/>
</dbReference>
<dbReference type="NCBIfam" id="NF007790">
    <property type="entry name" value="PRK10484.1"/>
    <property type="match status" value="1"/>
</dbReference>
<keyword evidence="4 7" id="KW-1133">Transmembrane helix</keyword>
<dbReference type="InterPro" id="IPR001734">
    <property type="entry name" value="Na/solute_symporter"/>
</dbReference>
<feature type="transmembrane region" description="Helical" evidence="7">
    <location>
        <begin position="336"/>
        <end position="362"/>
    </location>
</feature>
<evidence type="ECO:0000256" key="1">
    <source>
        <dbReference type="ARBA" id="ARBA00004141"/>
    </source>
</evidence>
<name>A0A7X2J143_9BACI</name>
<feature type="transmembrane region" description="Helical" evidence="7">
    <location>
        <begin position="123"/>
        <end position="145"/>
    </location>
</feature>
<dbReference type="Gene3D" id="1.20.1730.10">
    <property type="entry name" value="Sodium/glucose cotransporter"/>
    <property type="match status" value="1"/>
</dbReference>
<comment type="subcellular location">
    <subcellularLocation>
        <location evidence="1">Membrane</location>
        <topology evidence="1">Multi-pass membrane protein</topology>
    </subcellularLocation>
</comment>
<feature type="transmembrane region" description="Helical" evidence="7">
    <location>
        <begin position="245"/>
        <end position="263"/>
    </location>
</feature>
<evidence type="ECO:0000256" key="7">
    <source>
        <dbReference type="SAM" id="Phobius"/>
    </source>
</evidence>
<dbReference type="RefSeq" id="WP_154308853.1">
    <property type="nucleotide sequence ID" value="NZ_WKKI01000033.1"/>
</dbReference>
<dbReference type="CDD" id="cd10328">
    <property type="entry name" value="SLC5sbd_YidK"/>
    <property type="match status" value="1"/>
</dbReference>
<evidence type="ECO:0000256" key="3">
    <source>
        <dbReference type="ARBA" id="ARBA00022692"/>
    </source>
</evidence>
<feature type="transmembrane region" description="Helical" evidence="7">
    <location>
        <begin position="383"/>
        <end position="404"/>
    </location>
</feature>
<dbReference type="OrthoDB" id="9814523at2"/>
<dbReference type="Proteomes" id="UP000448867">
    <property type="component" value="Unassembled WGS sequence"/>
</dbReference>
<feature type="transmembrane region" description="Helical" evidence="7">
    <location>
        <begin position="410"/>
        <end position="431"/>
    </location>
</feature>
<accession>A0A7X2J143</accession>
<dbReference type="Pfam" id="PF00474">
    <property type="entry name" value="SSF"/>
    <property type="match status" value="1"/>
</dbReference>
<dbReference type="NCBIfam" id="TIGR00813">
    <property type="entry name" value="sss"/>
    <property type="match status" value="1"/>
</dbReference>
<feature type="transmembrane region" description="Helical" evidence="7">
    <location>
        <begin position="513"/>
        <end position="535"/>
    </location>
</feature>
<feature type="transmembrane region" description="Helical" evidence="7">
    <location>
        <begin position="37"/>
        <end position="59"/>
    </location>
</feature>
<dbReference type="PANTHER" id="PTHR11819:SF195">
    <property type="entry name" value="SODIUM_GLUCOSE COTRANSPORTER 4"/>
    <property type="match status" value="1"/>
</dbReference>
<protein>
    <submittedName>
        <fullName evidence="8">Solute:sodium symporter family transporter</fullName>
    </submittedName>
</protein>
<comment type="similarity">
    <text evidence="2 6">Belongs to the sodium:solute symporter (SSF) (TC 2.A.21) family.</text>
</comment>
<evidence type="ECO:0000256" key="4">
    <source>
        <dbReference type="ARBA" id="ARBA00022989"/>
    </source>
</evidence>
<feature type="transmembrane region" description="Helical" evidence="7">
    <location>
        <begin position="438"/>
        <end position="458"/>
    </location>
</feature>
<dbReference type="InterPro" id="IPR038377">
    <property type="entry name" value="Na/Glc_symporter_sf"/>
</dbReference>
<dbReference type="PROSITE" id="PS50283">
    <property type="entry name" value="NA_SOLUT_SYMP_3"/>
    <property type="match status" value="1"/>
</dbReference>
<gene>
    <name evidence="8" type="ORF">GJU40_14675</name>
</gene>
<keyword evidence="3 7" id="KW-0812">Transmembrane</keyword>
<dbReference type="GO" id="GO:0005412">
    <property type="term" value="F:D-glucose:sodium symporter activity"/>
    <property type="evidence" value="ECO:0007669"/>
    <property type="project" value="TreeGrafter"/>
</dbReference>
<dbReference type="AlphaFoldDB" id="A0A7X2J143"/>
<feature type="transmembrane region" description="Helical" evidence="7">
    <location>
        <begin position="79"/>
        <end position="102"/>
    </location>
</feature>
<dbReference type="PANTHER" id="PTHR11819">
    <property type="entry name" value="SOLUTE CARRIER FAMILY 5"/>
    <property type="match status" value="1"/>
</dbReference>
<evidence type="ECO:0000313" key="9">
    <source>
        <dbReference type="Proteomes" id="UP000448867"/>
    </source>
</evidence>
<feature type="transmembrane region" description="Helical" evidence="7">
    <location>
        <begin position="284"/>
        <end position="307"/>
    </location>
</feature>
<keyword evidence="5 7" id="KW-0472">Membrane</keyword>
<comment type="caution">
    <text evidence="8">The sequence shown here is derived from an EMBL/GenBank/DDBJ whole genome shotgun (WGS) entry which is preliminary data.</text>
</comment>
<feature type="transmembrane region" description="Helical" evidence="7">
    <location>
        <begin position="165"/>
        <end position="183"/>
    </location>
</feature>